<evidence type="ECO:0000256" key="2">
    <source>
        <dbReference type="ARBA" id="ARBA00022741"/>
    </source>
</evidence>
<dbReference type="PROSITE" id="PS00211">
    <property type="entry name" value="ABC_TRANSPORTER_1"/>
    <property type="match status" value="1"/>
</dbReference>
<dbReference type="Gene3D" id="3.40.50.300">
    <property type="entry name" value="P-loop containing nucleotide triphosphate hydrolases"/>
    <property type="match status" value="2"/>
</dbReference>
<sequence length="544" mass="62031">MSFYYAQKPFELYGKTLIETVDIQIQQGNHVALIGDNGVGKTTLLTAIHNKYPDDTYLMHQNLAMYGEEHALDYIMSVDATLLTLKRKMTQDLDALGEFIDLSGYEFEQDILTKAKLFQLSASDLDKKVKELSGGQQTKIAIIRALMSNKPCLLLDEPTNHLDSHMVTLLANMINESKQTILLVSHLRSFINLVASQIIEITSQKTTMYEGNYENYEQIKAIEQQSQVKAFEKAQKEINDLKSSMDQVQRWHASAKAKASVRNPYEQKKLSKLMKRAKAKETQLTHKINEQDIVNPNQHDVTQYQFQETDTFQNKYLLQFDQMGYDINNTCLYHQVNLNIRKGENILVTGNNGSGKSVLVDIITGKRAPTTGTVKHSPSLKIACFDQKHDNLADNLSPKDLVMKLEGMTNSHAQTILSAFQFTTDQILQPIKHLSMGEKSRLQFVLLYFASPHLLILDEPTNYFDIRTQKLIMSMIESFNGQVFIVSHDAAIISEFQATHWHIENKTIVNKDLEVKEDFNIEATKNLLEDYKDIDAFGNFQTDN</sequence>
<dbReference type="EMBL" id="BKAV01000007">
    <property type="protein sequence ID" value="GEQ00045.1"/>
    <property type="molecule type" value="Genomic_DNA"/>
</dbReference>
<name>A0A380CG69_9STAP</name>
<dbReference type="Pfam" id="PF12848">
    <property type="entry name" value="ABC_tran_Xtn"/>
    <property type="match status" value="1"/>
</dbReference>
<dbReference type="NCBIfam" id="NF000355">
    <property type="entry name" value="ribo_prot_ABC_F"/>
    <property type="match status" value="1"/>
</dbReference>
<accession>A0A380CG69</accession>
<dbReference type="NCBIfam" id="NF000169">
    <property type="entry name" value="ABCF_Sal"/>
    <property type="match status" value="1"/>
</dbReference>
<dbReference type="SUPFAM" id="SSF52540">
    <property type="entry name" value="P-loop containing nucleoside triphosphate hydrolases"/>
    <property type="match status" value="2"/>
</dbReference>
<gene>
    <name evidence="6" type="primary">yheS_3</name>
    <name evidence="6" type="ORF">NCTC12413_01311</name>
    <name evidence="5" type="ORF">SAR03_10820</name>
</gene>
<dbReference type="RefSeq" id="WP_002510460.1">
    <property type="nucleotide sequence ID" value="NZ_BKAV01000007.1"/>
</dbReference>
<feature type="domain" description="ABC transporter" evidence="4">
    <location>
        <begin position="1"/>
        <end position="228"/>
    </location>
</feature>
<keyword evidence="2" id="KW-0547">Nucleotide-binding</keyword>
<dbReference type="FunFam" id="3.40.50.300:FF:000011">
    <property type="entry name" value="Putative ABC transporter ATP-binding component"/>
    <property type="match status" value="1"/>
</dbReference>
<evidence type="ECO:0000313" key="7">
    <source>
        <dbReference type="Proteomes" id="UP000254956"/>
    </source>
</evidence>
<dbReference type="InterPro" id="IPR003593">
    <property type="entry name" value="AAA+_ATPase"/>
</dbReference>
<proteinExistence type="predicted"/>
<dbReference type="PROSITE" id="PS50893">
    <property type="entry name" value="ABC_TRANSPORTER_2"/>
    <property type="match status" value="2"/>
</dbReference>
<dbReference type="Proteomes" id="UP000254956">
    <property type="component" value="Unassembled WGS sequence"/>
</dbReference>
<dbReference type="Proteomes" id="UP000321598">
    <property type="component" value="Unassembled WGS sequence"/>
</dbReference>
<dbReference type="STRING" id="1212545.SARL_08704"/>
<evidence type="ECO:0000256" key="1">
    <source>
        <dbReference type="ARBA" id="ARBA00022737"/>
    </source>
</evidence>
<dbReference type="SMART" id="SM00382">
    <property type="entry name" value="AAA"/>
    <property type="match status" value="2"/>
</dbReference>
<dbReference type="GO" id="GO:0016887">
    <property type="term" value="F:ATP hydrolysis activity"/>
    <property type="evidence" value="ECO:0007669"/>
    <property type="project" value="InterPro"/>
</dbReference>
<feature type="domain" description="ABC transporter" evidence="4">
    <location>
        <begin position="318"/>
        <end position="531"/>
    </location>
</feature>
<dbReference type="InterPro" id="IPR050611">
    <property type="entry name" value="ABCF"/>
</dbReference>
<dbReference type="InterPro" id="IPR032781">
    <property type="entry name" value="ABC_tran_Xtn"/>
</dbReference>
<keyword evidence="8" id="KW-1185">Reference proteome</keyword>
<dbReference type="PANTHER" id="PTHR19211">
    <property type="entry name" value="ATP-BINDING TRANSPORT PROTEIN-RELATED"/>
    <property type="match status" value="1"/>
</dbReference>
<dbReference type="Pfam" id="PF00005">
    <property type="entry name" value="ABC_tran"/>
    <property type="match status" value="2"/>
</dbReference>
<dbReference type="PANTHER" id="PTHR19211:SF100">
    <property type="entry name" value="RIBOSOME PROTECTION PROTEIN VMLR"/>
    <property type="match status" value="1"/>
</dbReference>
<evidence type="ECO:0000256" key="3">
    <source>
        <dbReference type="ARBA" id="ARBA00022840"/>
    </source>
</evidence>
<dbReference type="GO" id="GO:0005524">
    <property type="term" value="F:ATP binding"/>
    <property type="evidence" value="ECO:0007669"/>
    <property type="project" value="UniProtKB-KW"/>
</dbReference>
<evidence type="ECO:0000259" key="4">
    <source>
        <dbReference type="PROSITE" id="PS50893"/>
    </source>
</evidence>
<dbReference type="InterPro" id="IPR027417">
    <property type="entry name" value="P-loop_NTPase"/>
</dbReference>
<dbReference type="InterPro" id="IPR003439">
    <property type="entry name" value="ABC_transporter-like_ATP-bd"/>
</dbReference>
<reference evidence="5 8" key="2">
    <citation type="submission" date="2019-07" db="EMBL/GenBank/DDBJ databases">
        <title>Whole genome shotgun sequence of Staphylococcus arlettae NBRC 109765.</title>
        <authorList>
            <person name="Hosoyama A."/>
            <person name="Uohara A."/>
            <person name="Ohji S."/>
            <person name="Ichikawa N."/>
        </authorList>
    </citation>
    <scope>NUCLEOTIDE SEQUENCE [LARGE SCALE GENOMIC DNA]</scope>
    <source>
        <strain evidence="5 8">NBRC 109765</strain>
    </source>
</reference>
<keyword evidence="1" id="KW-0677">Repeat</keyword>
<reference evidence="6 7" key="1">
    <citation type="submission" date="2018-06" db="EMBL/GenBank/DDBJ databases">
        <authorList>
            <consortium name="Pathogen Informatics"/>
            <person name="Doyle S."/>
        </authorList>
    </citation>
    <scope>NUCLEOTIDE SEQUENCE [LARGE SCALE GENOMIC DNA]</scope>
    <source>
        <strain evidence="6 7">NCTC12413</strain>
    </source>
</reference>
<protein>
    <submittedName>
        <fullName evidence="5">ABC transporter ATP-binding protein</fullName>
    </submittedName>
    <submittedName>
        <fullName evidence="6">ABC transporter ATPase</fullName>
    </submittedName>
</protein>
<keyword evidence="3 5" id="KW-0067">ATP-binding</keyword>
<dbReference type="OrthoDB" id="9760950at2"/>
<dbReference type="AlphaFoldDB" id="A0A380CG69"/>
<evidence type="ECO:0000313" key="6">
    <source>
        <dbReference type="EMBL" id="SUJ18758.1"/>
    </source>
</evidence>
<evidence type="ECO:0000313" key="5">
    <source>
        <dbReference type="EMBL" id="GEQ00045.1"/>
    </source>
</evidence>
<evidence type="ECO:0000313" key="8">
    <source>
        <dbReference type="Proteomes" id="UP000321598"/>
    </source>
</evidence>
<organism evidence="6 7">
    <name type="scientific">Staphylococcus arlettae</name>
    <dbReference type="NCBI Taxonomy" id="29378"/>
    <lineage>
        <taxon>Bacteria</taxon>
        <taxon>Bacillati</taxon>
        <taxon>Bacillota</taxon>
        <taxon>Bacilli</taxon>
        <taxon>Bacillales</taxon>
        <taxon>Staphylococcaceae</taxon>
        <taxon>Staphylococcus</taxon>
    </lineage>
</organism>
<dbReference type="EMBL" id="UGZE01000001">
    <property type="protein sequence ID" value="SUJ18758.1"/>
    <property type="molecule type" value="Genomic_DNA"/>
</dbReference>
<dbReference type="InterPro" id="IPR017871">
    <property type="entry name" value="ABC_transporter-like_CS"/>
</dbReference>